<dbReference type="InParanoid" id="F4SBA9"/>
<dbReference type="Proteomes" id="UP000001072">
    <property type="component" value="Unassembled WGS sequence"/>
</dbReference>
<gene>
    <name evidence="2" type="ORF">MELLADRAFT_113871</name>
</gene>
<dbReference type="HOGENOM" id="CLU_075616_0_0_1"/>
<dbReference type="KEGG" id="mlr:MELLADRAFT_113871"/>
<dbReference type="GeneID" id="18925120"/>
<evidence type="ECO:0000313" key="2">
    <source>
        <dbReference type="EMBL" id="EGF98073.1"/>
    </source>
</evidence>
<dbReference type="RefSeq" id="XP_007418672.1">
    <property type="nucleotide sequence ID" value="XM_007418610.1"/>
</dbReference>
<organism evidence="3">
    <name type="scientific">Melampsora larici-populina (strain 98AG31 / pathotype 3-4-7)</name>
    <name type="common">Poplar leaf rust fungus</name>
    <dbReference type="NCBI Taxonomy" id="747676"/>
    <lineage>
        <taxon>Eukaryota</taxon>
        <taxon>Fungi</taxon>
        <taxon>Dikarya</taxon>
        <taxon>Basidiomycota</taxon>
        <taxon>Pucciniomycotina</taxon>
        <taxon>Pucciniomycetes</taxon>
        <taxon>Pucciniales</taxon>
        <taxon>Melampsoraceae</taxon>
        <taxon>Melampsora</taxon>
    </lineage>
</organism>
<dbReference type="AlphaFoldDB" id="F4SBA9"/>
<evidence type="ECO:0000256" key="1">
    <source>
        <dbReference type="SAM" id="MobiDB-lite"/>
    </source>
</evidence>
<feature type="compositionally biased region" description="Basic and acidic residues" evidence="1">
    <location>
        <begin position="174"/>
        <end position="184"/>
    </location>
</feature>
<accession>F4SBA9</accession>
<dbReference type="VEuPathDB" id="FungiDB:MELLADRAFT_113871"/>
<reference evidence="3" key="1">
    <citation type="journal article" date="2011" name="Proc. Natl. Acad. Sci. U.S.A.">
        <title>Obligate biotrophy features unraveled by the genomic analysis of rust fungi.</title>
        <authorList>
            <person name="Duplessis S."/>
            <person name="Cuomo C.A."/>
            <person name="Lin Y.-C."/>
            <person name="Aerts A."/>
            <person name="Tisserant E."/>
            <person name="Veneault-Fourrey C."/>
            <person name="Joly D.L."/>
            <person name="Hacquard S."/>
            <person name="Amselem J."/>
            <person name="Cantarel B.L."/>
            <person name="Chiu R."/>
            <person name="Coutinho P.M."/>
            <person name="Feau N."/>
            <person name="Field M."/>
            <person name="Frey P."/>
            <person name="Gelhaye E."/>
            <person name="Goldberg J."/>
            <person name="Grabherr M.G."/>
            <person name="Kodira C.D."/>
            <person name="Kohler A."/>
            <person name="Kuees U."/>
            <person name="Lindquist E.A."/>
            <person name="Lucas S.M."/>
            <person name="Mago R."/>
            <person name="Mauceli E."/>
            <person name="Morin E."/>
            <person name="Murat C."/>
            <person name="Pangilinan J.L."/>
            <person name="Park R."/>
            <person name="Pearson M."/>
            <person name="Quesneville H."/>
            <person name="Rouhier N."/>
            <person name="Sakthikumar S."/>
            <person name="Salamov A.A."/>
            <person name="Schmutz J."/>
            <person name="Selles B."/>
            <person name="Shapiro H."/>
            <person name="Tanguay P."/>
            <person name="Tuskan G.A."/>
            <person name="Henrissat B."/>
            <person name="Van de Peer Y."/>
            <person name="Rouze P."/>
            <person name="Ellis J.G."/>
            <person name="Dodds P.N."/>
            <person name="Schein J.E."/>
            <person name="Zhong S."/>
            <person name="Hamelin R.C."/>
            <person name="Grigoriev I.V."/>
            <person name="Szabo L.J."/>
            <person name="Martin F."/>
        </authorList>
    </citation>
    <scope>NUCLEOTIDE SEQUENCE [LARGE SCALE GENOMIC DNA]</scope>
    <source>
        <strain evidence="3">98AG31 / pathotype 3-4-7</strain>
    </source>
</reference>
<protein>
    <submittedName>
        <fullName evidence="2">Uncharacterized protein</fullName>
    </submittedName>
</protein>
<feature type="region of interest" description="Disordered" evidence="1">
    <location>
        <begin position="96"/>
        <end position="127"/>
    </location>
</feature>
<sequence>MPGKQPELMDLPVKQVFSGDFVEDHVSYASGLKRRAKELKENQNPAFCNRKLLVLHLDEKVSSRRPKPPEVYLNKFGVPYPEALYKTVSNSKNSKSTLLRKTFGNREAEYGARPSSRGGKSPEVGSELGQTLIRSSSLNTIIKGFKGLKKKHNTTQVADDADDSLTRSAEAFEKETAEKWDSPRKMKRRGVILDMQKTSDFPEDRTGEDTGPALAYDDDFESISEQSIPTQYSEDSQCSDTVLACYDLDGG</sequence>
<dbReference type="EMBL" id="GL883186">
    <property type="protein sequence ID" value="EGF98073.1"/>
    <property type="molecule type" value="Genomic_DNA"/>
</dbReference>
<feature type="region of interest" description="Disordered" evidence="1">
    <location>
        <begin position="174"/>
        <end position="215"/>
    </location>
</feature>
<proteinExistence type="predicted"/>
<keyword evidence="3" id="KW-1185">Reference proteome</keyword>
<evidence type="ECO:0000313" key="3">
    <source>
        <dbReference type="Proteomes" id="UP000001072"/>
    </source>
</evidence>
<name>F4SBA9_MELLP</name>